<dbReference type="PANTHER" id="PTHR43790">
    <property type="entry name" value="CARBOHYDRATE TRANSPORT ATP-BINDING PROTEIN MG119-RELATED"/>
    <property type="match status" value="1"/>
</dbReference>
<evidence type="ECO:0000313" key="11">
    <source>
        <dbReference type="Proteomes" id="UP000665020"/>
    </source>
</evidence>
<keyword evidence="8" id="KW-0472">Membrane</keyword>
<dbReference type="Gene3D" id="3.40.50.300">
    <property type="entry name" value="P-loop containing nucleotide triphosphate hydrolases"/>
    <property type="match status" value="2"/>
</dbReference>
<accession>A0A8A7KCG7</accession>
<evidence type="ECO:0000256" key="5">
    <source>
        <dbReference type="ARBA" id="ARBA00022741"/>
    </source>
</evidence>
<dbReference type="GO" id="GO:0005524">
    <property type="term" value="F:ATP binding"/>
    <property type="evidence" value="ECO:0007669"/>
    <property type="project" value="UniProtKB-KW"/>
</dbReference>
<dbReference type="InterPro" id="IPR050107">
    <property type="entry name" value="ABC_carbohydrate_import_ATPase"/>
</dbReference>
<dbReference type="EMBL" id="CP046640">
    <property type="protein sequence ID" value="QTL97288.1"/>
    <property type="molecule type" value="Genomic_DNA"/>
</dbReference>
<dbReference type="InterPro" id="IPR003593">
    <property type="entry name" value="AAA+_ATPase"/>
</dbReference>
<proteinExistence type="predicted"/>
<comment type="subcellular location">
    <subcellularLocation>
        <location evidence="1">Cell membrane</location>
        <topology evidence="1">Peripheral membrane protein</topology>
    </subcellularLocation>
</comment>
<organism evidence="10 11">
    <name type="scientific">Iocasia fonsfrigidae</name>
    <dbReference type="NCBI Taxonomy" id="2682810"/>
    <lineage>
        <taxon>Bacteria</taxon>
        <taxon>Bacillati</taxon>
        <taxon>Bacillota</taxon>
        <taxon>Clostridia</taxon>
        <taxon>Halanaerobiales</taxon>
        <taxon>Halanaerobiaceae</taxon>
        <taxon>Iocasia</taxon>
    </lineage>
</organism>
<dbReference type="InterPro" id="IPR017871">
    <property type="entry name" value="ABC_transporter-like_CS"/>
</dbReference>
<dbReference type="AlphaFoldDB" id="A0A8A7KCG7"/>
<dbReference type="GO" id="GO:0016887">
    <property type="term" value="F:ATP hydrolysis activity"/>
    <property type="evidence" value="ECO:0007669"/>
    <property type="project" value="InterPro"/>
</dbReference>
<dbReference type="KEGG" id="ifn:GM661_04470"/>
<protein>
    <submittedName>
        <fullName evidence="10">ATP-binding cassette domain-containing protein</fullName>
    </submittedName>
</protein>
<dbReference type="InterPro" id="IPR003439">
    <property type="entry name" value="ABC_transporter-like_ATP-bd"/>
</dbReference>
<keyword evidence="4" id="KW-0677">Repeat</keyword>
<evidence type="ECO:0000256" key="3">
    <source>
        <dbReference type="ARBA" id="ARBA00022475"/>
    </source>
</evidence>
<dbReference type="InterPro" id="IPR027417">
    <property type="entry name" value="P-loop_NTPase"/>
</dbReference>
<dbReference type="PANTHER" id="PTHR43790:SF9">
    <property type="entry name" value="GALACTOFURANOSE TRANSPORTER ATP-BINDING PROTEIN YTFR"/>
    <property type="match status" value="1"/>
</dbReference>
<keyword evidence="7" id="KW-1278">Translocase</keyword>
<sequence length="500" mass="55725">MCSRLLEMKKINKSFPGVKALENVDLSLESGQIRALVGENGAGKSTLIKILAGIYQADSGEIYLEGSRVSIKEPEQAKELGLAFIHQDVNLIPYFNVIENIWLGYKYPKKCIFFSKNKMEEKVKGLADNLNFELDLYSPVKRLSTADKWLVAILKAFMMKARILVLDEPTAALTDKEIKELFINLKKIKDRGMGIIYISHRLEEIFEIADSITVLKNGVNAADRLIDEIDKDGLISLMTGKESLTRFPEKEAIEERKGLEILKIKNLNGDGFNDINFSLYQGEVLGFFGLVGAGRTELMEAICGLNYINDGEIILENNLLEAKNPYEVINKGIVLIPEDRREEGLVLNMSVLENFSLPNLPLMLKSKILKNIDKAREKDIAQKYVNELQVKTPSLGQRIKFLSGGNQQKVVIGKWLIRDNSVIIFDEPTVGIDVGARTEVYNLINNLTKESGIIVVSSDLPEIVGICDRVAVMANGQITGILAGEDISEAKILNLSYQGV</sequence>
<dbReference type="CDD" id="cd03216">
    <property type="entry name" value="ABC_Carb_Monos_I"/>
    <property type="match status" value="1"/>
</dbReference>
<keyword evidence="6 10" id="KW-0067">ATP-binding</keyword>
<keyword evidence="11" id="KW-1185">Reference proteome</keyword>
<keyword evidence="2" id="KW-0813">Transport</keyword>
<evidence type="ECO:0000256" key="8">
    <source>
        <dbReference type="ARBA" id="ARBA00023136"/>
    </source>
</evidence>
<feature type="domain" description="ABC transporter" evidence="9">
    <location>
        <begin position="256"/>
        <end position="500"/>
    </location>
</feature>
<gene>
    <name evidence="10" type="ORF">GM661_04470</name>
</gene>
<dbReference type="SUPFAM" id="SSF52540">
    <property type="entry name" value="P-loop containing nucleoside triphosphate hydrolases"/>
    <property type="match status" value="2"/>
</dbReference>
<dbReference type="FunFam" id="3.40.50.300:FF:000127">
    <property type="entry name" value="Ribose import ATP-binding protein RbsA"/>
    <property type="match status" value="1"/>
</dbReference>
<evidence type="ECO:0000256" key="2">
    <source>
        <dbReference type="ARBA" id="ARBA00022448"/>
    </source>
</evidence>
<keyword evidence="5" id="KW-0547">Nucleotide-binding</keyword>
<evidence type="ECO:0000256" key="1">
    <source>
        <dbReference type="ARBA" id="ARBA00004202"/>
    </source>
</evidence>
<keyword evidence="3" id="KW-1003">Cell membrane</keyword>
<evidence type="ECO:0000259" key="9">
    <source>
        <dbReference type="PROSITE" id="PS50893"/>
    </source>
</evidence>
<dbReference type="CDD" id="cd03215">
    <property type="entry name" value="ABC_Carb_Monos_II"/>
    <property type="match status" value="1"/>
</dbReference>
<evidence type="ECO:0000256" key="4">
    <source>
        <dbReference type="ARBA" id="ARBA00022737"/>
    </source>
</evidence>
<dbReference type="Pfam" id="PF00005">
    <property type="entry name" value="ABC_tran"/>
    <property type="match status" value="2"/>
</dbReference>
<feature type="domain" description="ABC transporter" evidence="9">
    <location>
        <begin position="6"/>
        <end position="242"/>
    </location>
</feature>
<evidence type="ECO:0000256" key="7">
    <source>
        <dbReference type="ARBA" id="ARBA00022967"/>
    </source>
</evidence>
<dbReference type="GO" id="GO:0005886">
    <property type="term" value="C:plasma membrane"/>
    <property type="evidence" value="ECO:0007669"/>
    <property type="project" value="UniProtKB-SubCell"/>
</dbReference>
<evidence type="ECO:0000256" key="6">
    <source>
        <dbReference type="ARBA" id="ARBA00022840"/>
    </source>
</evidence>
<reference evidence="10" key="1">
    <citation type="submission" date="2019-12" db="EMBL/GenBank/DDBJ databases">
        <authorList>
            <person name="zhang j."/>
            <person name="sun C.M."/>
        </authorList>
    </citation>
    <scope>NUCLEOTIDE SEQUENCE</scope>
    <source>
        <strain evidence="10">NS-1</strain>
    </source>
</reference>
<dbReference type="Proteomes" id="UP000665020">
    <property type="component" value="Chromosome"/>
</dbReference>
<dbReference type="PROSITE" id="PS50893">
    <property type="entry name" value="ABC_TRANSPORTER_2"/>
    <property type="match status" value="2"/>
</dbReference>
<dbReference type="PROSITE" id="PS00211">
    <property type="entry name" value="ABC_TRANSPORTER_1"/>
    <property type="match status" value="1"/>
</dbReference>
<name>A0A8A7KCG7_9FIRM</name>
<evidence type="ECO:0000313" key="10">
    <source>
        <dbReference type="EMBL" id="QTL97288.1"/>
    </source>
</evidence>
<dbReference type="SMART" id="SM00382">
    <property type="entry name" value="AAA"/>
    <property type="match status" value="2"/>
</dbReference>